<gene>
    <name evidence="1" type="ORF">KRR39_07965</name>
</gene>
<proteinExistence type="predicted"/>
<evidence type="ECO:0000313" key="2">
    <source>
        <dbReference type="Proteomes" id="UP000683575"/>
    </source>
</evidence>
<dbReference type="EMBL" id="CP077062">
    <property type="protein sequence ID" value="QWZ09663.1"/>
    <property type="molecule type" value="Genomic_DNA"/>
</dbReference>
<dbReference type="Proteomes" id="UP000683575">
    <property type="component" value="Chromosome"/>
</dbReference>
<reference evidence="1" key="1">
    <citation type="submission" date="2021-06" db="EMBL/GenBank/DDBJ databases">
        <title>Complete genome sequence of Nocardioides sp. G188.</title>
        <authorList>
            <person name="Im W.-T."/>
        </authorList>
    </citation>
    <scope>NUCLEOTIDE SEQUENCE</scope>
    <source>
        <strain evidence="1">G188</strain>
    </source>
</reference>
<keyword evidence="2" id="KW-1185">Reference proteome</keyword>
<organism evidence="1 2">
    <name type="scientific">Nocardioides panacis</name>
    <dbReference type="NCBI Taxonomy" id="2849501"/>
    <lineage>
        <taxon>Bacteria</taxon>
        <taxon>Bacillati</taxon>
        <taxon>Actinomycetota</taxon>
        <taxon>Actinomycetes</taxon>
        <taxon>Propionibacteriales</taxon>
        <taxon>Nocardioidaceae</taxon>
        <taxon>Nocardioides</taxon>
    </lineage>
</organism>
<dbReference type="RefSeq" id="WP_216941509.1">
    <property type="nucleotide sequence ID" value="NZ_CP077062.1"/>
</dbReference>
<evidence type="ECO:0000313" key="1">
    <source>
        <dbReference type="EMBL" id="QWZ09663.1"/>
    </source>
</evidence>
<dbReference type="AlphaFoldDB" id="A0A975T2H2"/>
<sequence>MTADKHPCVFVHVARAAEHWRVRSFSVSVYQRRNAHFHGSAHDLDHAYRARHVDPTCASAEAAIVTTDGHRRVRYVTTTGIGNGAC</sequence>
<protein>
    <submittedName>
        <fullName evidence="1">Uncharacterized protein</fullName>
    </submittedName>
</protein>
<accession>A0A975T2H2</accession>
<name>A0A975T2H2_9ACTN</name>
<dbReference type="KEGG" id="nps:KRR39_07965"/>